<sequence length="118" mass="13565">MPYSDYNTGRLWGEAGVRLDPWGNEYQLVELNRDGIYGSRSPFHVYSFGADGISKSDGNDADDISSWGYGFKRYYKSMLVAKQVEKNIWRTLWITPVIYIGFLCVSRLLRTYTEQADG</sequence>
<name>A0A518JZ87_9BACT</name>
<dbReference type="SUPFAM" id="SSF54523">
    <property type="entry name" value="Pili subunits"/>
    <property type="match status" value="1"/>
</dbReference>
<feature type="transmembrane region" description="Helical" evidence="1">
    <location>
        <begin position="88"/>
        <end position="109"/>
    </location>
</feature>
<evidence type="ECO:0000313" key="4">
    <source>
        <dbReference type="Proteomes" id="UP000315082"/>
    </source>
</evidence>
<reference evidence="3 4" key="1">
    <citation type="submission" date="2019-02" db="EMBL/GenBank/DDBJ databases">
        <title>Deep-cultivation of Planctomycetes and their phenomic and genomic characterization uncovers novel biology.</title>
        <authorList>
            <person name="Wiegand S."/>
            <person name="Jogler M."/>
            <person name="Boedeker C."/>
            <person name="Pinto D."/>
            <person name="Vollmers J."/>
            <person name="Rivas-Marin E."/>
            <person name="Kohn T."/>
            <person name="Peeters S.H."/>
            <person name="Heuer A."/>
            <person name="Rast P."/>
            <person name="Oberbeckmann S."/>
            <person name="Bunk B."/>
            <person name="Jeske O."/>
            <person name="Meyerdierks A."/>
            <person name="Storesund J.E."/>
            <person name="Kallscheuer N."/>
            <person name="Luecker S."/>
            <person name="Lage O.M."/>
            <person name="Pohl T."/>
            <person name="Merkel B.J."/>
            <person name="Hornburger P."/>
            <person name="Mueller R.-W."/>
            <person name="Bruemmer F."/>
            <person name="Labrenz M."/>
            <person name="Spormann A.M."/>
            <person name="Op den Camp H."/>
            <person name="Overmann J."/>
            <person name="Amann R."/>
            <person name="Jetten M.S.M."/>
            <person name="Mascher T."/>
            <person name="Medema M.H."/>
            <person name="Devos D.P."/>
            <person name="Kaster A.-K."/>
            <person name="Ovreas L."/>
            <person name="Rohde M."/>
            <person name="Galperin M.Y."/>
            <person name="Jogler C."/>
        </authorList>
    </citation>
    <scope>NUCLEOTIDE SEQUENCE [LARGE SCALE GENOMIC DNA]</scope>
    <source>
        <strain evidence="3 4">Poly24</strain>
    </source>
</reference>
<accession>A0A518JZ87</accession>
<evidence type="ECO:0000259" key="2">
    <source>
        <dbReference type="Pfam" id="PF08334"/>
    </source>
</evidence>
<evidence type="ECO:0000256" key="1">
    <source>
        <dbReference type="SAM" id="Phobius"/>
    </source>
</evidence>
<dbReference type="InterPro" id="IPR045584">
    <property type="entry name" value="Pilin-like"/>
</dbReference>
<proteinExistence type="predicted"/>
<keyword evidence="1" id="KW-1133">Transmembrane helix</keyword>
<dbReference type="InterPro" id="IPR013545">
    <property type="entry name" value="T2SS_protein-GspG_C"/>
</dbReference>
<dbReference type="KEGG" id="rcf:Poly24_45850"/>
<keyword evidence="1" id="KW-0472">Membrane</keyword>
<gene>
    <name evidence="3" type="ORF">Poly24_45850</name>
</gene>
<protein>
    <recommendedName>
        <fullName evidence="2">Type II secretion system protein GspG C-terminal domain-containing protein</fullName>
    </recommendedName>
</protein>
<evidence type="ECO:0000313" key="3">
    <source>
        <dbReference type="EMBL" id="QDV70852.1"/>
    </source>
</evidence>
<keyword evidence="1" id="KW-0812">Transmembrane</keyword>
<dbReference type="AlphaFoldDB" id="A0A518JZ87"/>
<dbReference type="Gene3D" id="3.30.700.10">
    <property type="entry name" value="Glycoprotein, Type 4 Pilin"/>
    <property type="match status" value="1"/>
</dbReference>
<organism evidence="3 4">
    <name type="scientific">Rosistilla carotiformis</name>
    <dbReference type="NCBI Taxonomy" id="2528017"/>
    <lineage>
        <taxon>Bacteria</taxon>
        <taxon>Pseudomonadati</taxon>
        <taxon>Planctomycetota</taxon>
        <taxon>Planctomycetia</taxon>
        <taxon>Pirellulales</taxon>
        <taxon>Pirellulaceae</taxon>
        <taxon>Rosistilla</taxon>
    </lineage>
</organism>
<dbReference type="Pfam" id="PF08334">
    <property type="entry name" value="T2SSG"/>
    <property type="match status" value="1"/>
</dbReference>
<dbReference type="EMBL" id="CP036348">
    <property type="protein sequence ID" value="QDV70852.1"/>
    <property type="molecule type" value="Genomic_DNA"/>
</dbReference>
<feature type="domain" description="Type II secretion system protein GspG C-terminal" evidence="2">
    <location>
        <begin position="15"/>
        <end position="67"/>
    </location>
</feature>
<dbReference type="Proteomes" id="UP000315082">
    <property type="component" value="Chromosome"/>
</dbReference>
<keyword evidence="4" id="KW-1185">Reference proteome</keyword>